<dbReference type="OrthoDB" id="5997499at2"/>
<gene>
    <name evidence="2" type="ORF">FKV23_16270</name>
</gene>
<sequence length="137" mass="14899">MKRNLPLLISFAVFIASLFLPALHGRGSSIDGLVLLFFGWTQAVDALCFAWLANLAIAAGAIFYLLRQFMVALWSSVIAMVIGLDTFRATVFPSDAGGMNVQIDAIGSAFYVWELSFAILAATSIYMVLKERKKGAN</sequence>
<evidence type="ECO:0000313" key="3">
    <source>
        <dbReference type="Proteomes" id="UP000317199"/>
    </source>
</evidence>
<dbReference type="KEGG" id="lyj:FKV23_16270"/>
<organism evidence="2 3">
    <name type="scientific">Marilutibacter alkalisoli</name>
    <dbReference type="NCBI Taxonomy" id="2591633"/>
    <lineage>
        <taxon>Bacteria</taxon>
        <taxon>Pseudomonadati</taxon>
        <taxon>Pseudomonadota</taxon>
        <taxon>Gammaproteobacteria</taxon>
        <taxon>Lysobacterales</taxon>
        <taxon>Lysobacteraceae</taxon>
        <taxon>Marilutibacter</taxon>
    </lineage>
</organism>
<keyword evidence="3" id="KW-1185">Reference proteome</keyword>
<feature type="transmembrane region" description="Helical" evidence="1">
    <location>
        <begin position="110"/>
        <end position="129"/>
    </location>
</feature>
<keyword evidence="1" id="KW-0812">Transmembrane</keyword>
<feature type="transmembrane region" description="Helical" evidence="1">
    <location>
        <begin position="71"/>
        <end position="90"/>
    </location>
</feature>
<reference evidence="2 3" key="1">
    <citation type="submission" date="2019-06" db="EMBL/GenBank/DDBJ databases">
        <title>Lysobacter alkalisoli sp. nov. isolated from saline-alkali soil.</title>
        <authorList>
            <person name="Sun J.-Q."/>
            <person name="Xu L."/>
        </authorList>
    </citation>
    <scope>NUCLEOTIDE SEQUENCE [LARGE SCALE GENOMIC DNA]</scope>
    <source>
        <strain evidence="2 3">SJ-36</strain>
    </source>
</reference>
<feature type="transmembrane region" description="Helical" evidence="1">
    <location>
        <begin position="49"/>
        <end position="66"/>
    </location>
</feature>
<name>A0A514BVN8_9GAMM</name>
<keyword evidence="1" id="KW-1133">Transmembrane helix</keyword>
<proteinExistence type="predicted"/>
<protein>
    <submittedName>
        <fullName evidence="2">Uncharacterized protein</fullName>
    </submittedName>
</protein>
<dbReference type="AlphaFoldDB" id="A0A514BVN8"/>
<accession>A0A514BVN8</accession>
<dbReference type="Proteomes" id="UP000317199">
    <property type="component" value="Chromosome"/>
</dbReference>
<evidence type="ECO:0000256" key="1">
    <source>
        <dbReference type="SAM" id="Phobius"/>
    </source>
</evidence>
<keyword evidence="1" id="KW-0472">Membrane</keyword>
<evidence type="ECO:0000313" key="2">
    <source>
        <dbReference type="EMBL" id="QDH71471.1"/>
    </source>
</evidence>
<dbReference type="EMBL" id="CP041242">
    <property type="protein sequence ID" value="QDH71471.1"/>
    <property type="molecule type" value="Genomic_DNA"/>
</dbReference>